<evidence type="ECO:0000256" key="3">
    <source>
        <dbReference type="SAM" id="MobiDB-lite"/>
    </source>
</evidence>
<feature type="region of interest" description="Disordered" evidence="3">
    <location>
        <begin position="383"/>
        <end position="410"/>
    </location>
</feature>
<feature type="region of interest" description="Disordered" evidence="3">
    <location>
        <begin position="242"/>
        <end position="265"/>
    </location>
</feature>
<proteinExistence type="predicted"/>
<feature type="domain" description="K Homology" evidence="4">
    <location>
        <begin position="618"/>
        <end position="689"/>
    </location>
</feature>
<feature type="compositionally biased region" description="Gly residues" evidence="3">
    <location>
        <begin position="249"/>
        <end position="265"/>
    </location>
</feature>
<feature type="domain" description="K Homology" evidence="4">
    <location>
        <begin position="152"/>
        <end position="224"/>
    </location>
</feature>
<dbReference type="SMART" id="SM00322">
    <property type="entry name" value="KH"/>
    <property type="match status" value="4"/>
</dbReference>
<dbReference type="AlphaFoldDB" id="A0A7J6MR30"/>
<feature type="region of interest" description="Disordered" evidence="3">
    <location>
        <begin position="908"/>
        <end position="954"/>
    </location>
</feature>
<accession>A0A7J6MR30</accession>
<name>A0A7J6MR30_PEROL</name>
<feature type="compositionally biased region" description="Low complexity" evidence="3">
    <location>
        <begin position="823"/>
        <end position="836"/>
    </location>
</feature>
<comment type="caution">
    <text evidence="5">The sequence shown here is derived from an EMBL/GenBank/DDBJ whole genome shotgun (WGS) entry which is preliminary data.</text>
</comment>
<dbReference type="CDD" id="cd00105">
    <property type="entry name" value="KH-I"/>
    <property type="match status" value="4"/>
</dbReference>
<feature type="compositionally biased region" description="Gly residues" evidence="3">
    <location>
        <begin position="292"/>
        <end position="329"/>
    </location>
</feature>
<dbReference type="InterPro" id="IPR036612">
    <property type="entry name" value="KH_dom_type_1_sf"/>
</dbReference>
<feature type="compositionally biased region" description="Basic and acidic residues" evidence="3">
    <location>
        <begin position="33"/>
        <end position="44"/>
    </location>
</feature>
<dbReference type="PROSITE" id="PS50084">
    <property type="entry name" value="KH_TYPE_1"/>
    <property type="match status" value="4"/>
</dbReference>
<feature type="region of interest" description="Disordered" evidence="3">
    <location>
        <begin position="443"/>
        <end position="494"/>
    </location>
</feature>
<gene>
    <name evidence="5" type="ORF">FOL46_005919</name>
</gene>
<dbReference type="SUPFAM" id="SSF54791">
    <property type="entry name" value="Eukaryotic type KH-domain (KH-domain type I)"/>
    <property type="match status" value="4"/>
</dbReference>
<evidence type="ECO:0000259" key="4">
    <source>
        <dbReference type="SMART" id="SM00322"/>
    </source>
</evidence>
<feature type="domain" description="K Homology" evidence="4">
    <location>
        <begin position="536"/>
        <end position="607"/>
    </location>
</feature>
<protein>
    <recommendedName>
        <fullName evidence="4">K Homology domain-containing protein</fullName>
    </recommendedName>
</protein>
<evidence type="ECO:0000313" key="5">
    <source>
        <dbReference type="EMBL" id="KAF4674058.1"/>
    </source>
</evidence>
<feature type="region of interest" description="Disordered" evidence="3">
    <location>
        <begin position="873"/>
        <end position="892"/>
    </location>
</feature>
<dbReference type="Proteomes" id="UP000572268">
    <property type="component" value="Unassembled WGS sequence"/>
</dbReference>
<feature type="compositionally biased region" description="Low complexity" evidence="3">
    <location>
        <begin position="915"/>
        <end position="927"/>
    </location>
</feature>
<feature type="region of interest" description="Disordered" evidence="3">
    <location>
        <begin position="741"/>
        <end position="772"/>
    </location>
</feature>
<dbReference type="EMBL" id="JABANN010000037">
    <property type="protein sequence ID" value="KAF4674058.1"/>
    <property type="molecule type" value="Genomic_DNA"/>
</dbReference>
<evidence type="ECO:0000313" key="6">
    <source>
        <dbReference type="Proteomes" id="UP000572268"/>
    </source>
</evidence>
<keyword evidence="2" id="KW-0694">RNA-binding</keyword>
<feature type="region of interest" description="Disordered" evidence="3">
    <location>
        <begin position="823"/>
        <end position="868"/>
    </location>
</feature>
<feature type="compositionally biased region" description="Low complexity" evidence="3">
    <location>
        <begin position="449"/>
        <end position="460"/>
    </location>
</feature>
<evidence type="ECO:0000256" key="1">
    <source>
        <dbReference type="ARBA" id="ARBA00022737"/>
    </source>
</evidence>
<feature type="region of interest" description="Disordered" evidence="3">
    <location>
        <begin position="1"/>
        <end position="76"/>
    </location>
</feature>
<feature type="region of interest" description="Disordered" evidence="3">
    <location>
        <begin position="351"/>
        <end position="370"/>
    </location>
</feature>
<keyword evidence="1" id="KW-0677">Repeat</keyword>
<dbReference type="InterPro" id="IPR004088">
    <property type="entry name" value="KH_dom_type_1"/>
</dbReference>
<feature type="compositionally biased region" description="Low complexity" evidence="3">
    <location>
        <begin position="873"/>
        <end position="883"/>
    </location>
</feature>
<organism evidence="5 6">
    <name type="scientific">Perkinsus olseni</name>
    <name type="common">Perkinsus atlanticus</name>
    <dbReference type="NCBI Taxonomy" id="32597"/>
    <lineage>
        <taxon>Eukaryota</taxon>
        <taxon>Sar</taxon>
        <taxon>Alveolata</taxon>
        <taxon>Perkinsozoa</taxon>
        <taxon>Perkinsea</taxon>
        <taxon>Perkinsida</taxon>
        <taxon>Perkinsidae</taxon>
        <taxon>Perkinsus</taxon>
    </lineage>
</organism>
<dbReference type="PANTHER" id="PTHR10288">
    <property type="entry name" value="KH DOMAIN CONTAINING RNA BINDING PROTEIN"/>
    <property type="match status" value="1"/>
</dbReference>
<dbReference type="InterPro" id="IPR004087">
    <property type="entry name" value="KH_dom"/>
</dbReference>
<dbReference type="GO" id="GO:0003723">
    <property type="term" value="F:RNA binding"/>
    <property type="evidence" value="ECO:0007669"/>
    <property type="project" value="UniProtKB-UniRule"/>
</dbReference>
<evidence type="ECO:0000256" key="2">
    <source>
        <dbReference type="PROSITE-ProRule" id="PRU00117"/>
    </source>
</evidence>
<dbReference type="Pfam" id="PF00013">
    <property type="entry name" value="KH_1"/>
    <property type="match status" value="4"/>
</dbReference>
<feature type="region of interest" description="Disordered" evidence="3">
    <location>
        <begin position="290"/>
        <end position="329"/>
    </location>
</feature>
<feature type="domain" description="K Homology" evidence="4">
    <location>
        <begin position="70"/>
        <end position="142"/>
    </location>
</feature>
<dbReference type="Gene3D" id="3.30.1370.10">
    <property type="entry name" value="K Homology domain, type 1"/>
    <property type="match status" value="4"/>
</dbReference>
<reference evidence="5 6" key="1">
    <citation type="submission" date="2020-04" db="EMBL/GenBank/DDBJ databases">
        <title>Perkinsus olseni comparative genomics.</title>
        <authorList>
            <person name="Bogema D.R."/>
        </authorList>
    </citation>
    <scope>NUCLEOTIDE SEQUENCE [LARGE SCALE GENOMIC DNA]</scope>
    <source>
        <strain evidence="5">ATCC PRA-31</strain>
    </source>
</reference>
<feature type="compositionally biased region" description="Low complexity" evidence="3">
    <location>
        <begin position="471"/>
        <end position="494"/>
    </location>
</feature>
<sequence length="954" mass="99100">MESQQQQQSQPPPEGSYPRGEKRPAADDATYWDSKDGHGDESSRPAKISNWDAAPPSNSNTPTGDDEDDGKFHKDVPLPYWAAGKVIGKQGDTIKRIQRQTHCEVKSDHGERDSEGNRSLHLVGDTQEVLNACEAAIEEIIFTCRKPVVGPGDSKKEVVISNDIAAKVIGYRGCVIDEIKRRSHTRIEVVPTENGGPGEERTVVLVGPEENCEEGARIVREIVSGELDISPIIDDFKREHQLDEYDPSGGKGSGYHGKGGKGGYDWRGGGSKGGWGNDWGNDSSRYSSGNGDWSGGKGGGWSGGKGGWGKGKGKGKGGGDSYQGGKGSDFYPGGGKGGFGKGGDDSSDYYGGGKGYSSSPAPYGGKGGGRYDSYSASRYGGKGYDSYSRGGVGPSDSYGSGASRYEKASGGGGDYYGKGSYGGGKGSSTPGYAYGKGGSYGGGKGGPTSAGSEPYESSWGKGKGKGGSWSGGWDSSPDDSSPPQGGPSSYSTQQQQMMMMAAAAAAAASAMGGGNNNDAPAAAAPRSAWANHHNNAGFTREMRIPQKAVGKAIGRGGETIKRLKDELSTFVQVDQTTSEQGFSTFKIRGATDESVEAAVSYLKGVVLSCEPCECLYPDDVEDEVEVPADKVGTVIGPQGCVLDEIRRRSGCRVQLQPVAVEDGSPRSAKVVGNADAVRACVDLLNDVISGAFDVGPVIKRQKAHYQRIQAGVLGGGGKGKGKGKGGGGGYWNTNNAAAGGGGGMGGGGPPPHPLPGNAAGAGGMGQQQNPNYTASMGFVPQVMYSPQQMFAANQGMLSPHVMPATTANPGGPIPPYLISMYGGYQQQQQQPQRSPSGGPGVSAAEVTRQLQQQQQRSVPQPAATTASAATNNQYVQQQQGQQQPLNVPMSPQGLITPQQVMAVHQILRREHHHQQQQQNQQAAPQEHGGAPETAASEANLNGESAVEGGREEPS</sequence>